<dbReference type="Pfam" id="PF03732">
    <property type="entry name" value="Retrotrans_gag"/>
    <property type="match status" value="1"/>
</dbReference>
<dbReference type="InterPro" id="IPR032567">
    <property type="entry name" value="RTL1-rel"/>
</dbReference>
<proteinExistence type="predicted"/>
<dbReference type="InParanoid" id="A0A3Q1FXS7"/>
<feature type="compositionally biased region" description="Pro residues" evidence="1">
    <location>
        <begin position="112"/>
        <end position="134"/>
    </location>
</feature>
<dbReference type="Ensembl" id="ENSAPOT00000016597.1">
    <property type="protein sequence ID" value="ENSAPOP00000021319.1"/>
    <property type="gene ID" value="ENSAPOG00000001784.1"/>
</dbReference>
<feature type="region of interest" description="Disordered" evidence="1">
    <location>
        <begin position="308"/>
        <end position="446"/>
    </location>
</feature>
<dbReference type="PANTHER" id="PTHR15503:SF22">
    <property type="entry name" value="TRANSPOSON TY3-I GAG POLYPROTEIN"/>
    <property type="match status" value="1"/>
</dbReference>
<reference evidence="3" key="1">
    <citation type="submission" date="2025-08" db="UniProtKB">
        <authorList>
            <consortium name="Ensembl"/>
        </authorList>
    </citation>
    <scope>IDENTIFICATION</scope>
</reference>
<dbReference type="GeneTree" id="ENSGT00950000183173"/>
<protein>
    <recommendedName>
        <fullName evidence="2">Retrotransposon gag domain-containing protein</fullName>
    </recommendedName>
</protein>
<dbReference type="STRING" id="80966.ENSAPOP00000021319"/>
<evidence type="ECO:0000313" key="3">
    <source>
        <dbReference type="Ensembl" id="ENSAPOP00000021319.1"/>
    </source>
</evidence>
<evidence type="ECO:0000256" key="1">
    <source>
        <dbReference type="SAM" id="MobiDB-lite"/>
    </source>
</evidence>
<feature type="region of interest" description="Disordered" evidence="1">
    <location>
        <begin position="107"/>
        <end position="149"/>
    </location>
</feature>
<evidence type="ECO:0000259" key="2">
    <source>
        <dbReference type="Pfam" id="PF03732"/>
    </source>
</evidence>
<name>A0A3Q1FXS7_9TELE</name>
<keyword evidence="4" id="KW-1185">Reference proteome</keyword>
<sequence>MDSENPLPGLGQPSSPDLLTAVSIHGQLLGQHSKSLRELVDAGRQFHIQLESLSSQLTHITSAPETLDQHSHALHELAASAKHTHTQMKDLQAQLNQLTTTMAQFTISQSPPASPSPAPAPVPDPAPPAAPADPPSSFGDPHVPDPVRYAGDQGACGDFLMQVSLVFGLQPLTYRTDEQKILYTLSLLTGAALRWGSAVWQRNGLACSSYAAFTEEMRQVFDHPLQGAAAKKGLGALTQGGQSVAEYVVEFRTLAAAVDWNDSAIRYLFQRGLNEDLKDQLASRDKVSDLNSLIELTIRLDNRLRERRREKKTLAPPPDRTHLSVQLRSYPGPRNPSPPHQSIVSARPLPSVSAHSVSVEEPMQLGRAHLTEEEKASPSPACTAVRSDISLPPSRPSWEKTRLASDRGGPGEPDHVLLPDDSPPGDHLTSVGKAPFLSPSTGGLGR</sequence>
<organism evidence="3 4">
    <name type="scientific">Acanthochromis polyacanthus</name>
    <name type="common">spiny chromis</name>
    <dbReference type="NCBI Taxonomy" id="80966"/>
    <lineage>
        <taxon>Eukaryota</taxon>
        <taxon>Metazoa</taxon>
        <taxon>Chordata</taxon>
        <taxon>Craniata</taxon>
        <taxon>Vertebrata</taxon>
        <taxon>Euteleostomi</taxon>
        <taxon>Actinopterygii</taxon>
        <taxon>Neopterygii</taxon>
        <taxon>Teleostei</taxon>
        <taxon>Neoteleostei</taxon>
        <taxon>Acanthomorphata</taxon>
        <taxon>Ovalentaria</taxon>
        <taxon>Pomacentridae</taxon>
        <taxon>Acanthochromis</taxon>
    </lineage>
</organism>
<accession>A0A3Q1FXS7</accession>
<dbReference type="Proteomes" id="UP000257200">
    <property type="component" value="Unplaced"/>
</dbReference>
<reference evidence="3" key="2">
    <citation type="submission" date="2025-09" db="UniProtKB">
        <authorList>
            <consortium name="Ensembl"/>
        </authorList>
    </citation>
    <scope>IDENTIFICATION</scope>
</reference>
<dbReference type="InterPro" id="IPR005162">
    <property type="entry name" value="Retrotrans_gag_dom"/>
</dbReference>
<dbReference type="AlphaFoldDB" id="A0A3Q1FXS7"/>
<feature type="domain" description="Retrotransposon gag" evidence="2">
    <location>
        <begin position="186"/>
        <end position="275"/>
    </location>
</feature>
<dbReference type="PANTHER" id="PTHR15503">
    <property type="entry name" value="LDOC1 RELATED"/>
    <property type="match status" value="1"/>
</dbReference>
<evidence type="ECO:0000313" key="4">
    <source>
        <dbReference type="Proteomes" id="UP000257200"/>
    </source>
</evidence>